<keyword evidence="2" id="KW-0830">Ubiquinone</keyword>
<dbReference type="CDD" id="cd02440">
    <property type="entry name" value="AdoMet_MTases"/>
    <property type="match status" value="1"/>
</dbReference>
<dbReference type="GO" id="GO:0008168">
    <property type="term" value="F:methyltransferase activity"/>
    <property type="evidence" value="ECO:0007669"/>
    <property type="project" value="UniProtKB-KW"/>
</dbReference>
<keyword evidence="1" id="KW-0175">Coiled coil</keyword>
<dbReference type="PANTHER" id="PTHR43861">
    <property type="entry name" value="TRANS-ACONITATE 2-METHYLTRANSFERASE-RELATED"/>
    <property type="match status" value="1"/>
</dbReference>
<dbReference type="Proteomes" id="UP000324194">
    <property type="component" value="Chromosome 1"/>
</dbReference>
<dbReference type="GO" id="GO:0032259">
    <property type="term" value="P:methylation"/>
    <property type="evidence" value="ECO:0007669"/>
    <property type="project" value="UniProtKB-KW"/>
</dbReference>
<keyword evidence="2" id="KW-0808">Transferase</keyword>
<dbReference type="EMBL" id="LR699119">
    <property type="protein sequence ID" value="VVC74930.1"/>
    <property type="molecule type" value="Genomic_DNA"/>
</dbReference>
<dbReference type="AlphaFoldDB" id="A0A5E4PDF0"/>
<dbReference type="OrthoDB" id="9760689at2"/>
<gene>
    <name evidence="2" type="primary">ubiG_1</name>
    <name evidence="2" type="ORF">AQUSIP_02040</name>
</gene>
<evidence type="ECO:0000256" key="1">
    <source>
        <dbReference type="SAM" id="Coils"/>
    </source>
</evidence>
<dbReference type="KEGG" id="asip:AQUSIP_02040"/>
<sequence>MPNPYKDLKDHYLKQKQVLNELRARQITIAEKAVVKAEAKAAGLQTKIDVLSRNESHDPEEMRKLEKELKQAAVELSEARINLDEIRSLVNSEYTKDLGQLMESTRQQMAHPAPLANEKVEFMDLSNYDNFEKLDTENHHCMGYYRINGRHFSLWKSNEEDSMFKDTTRSHPLYDDRALQTMYGEQYFGDKATLQVGIPDRGPQEVERRKKISSLQVSEWKDSGIEVEGKKIVEIGGGSGYLSEEVKNQGGHPINVELCKERCESCEQRGIPTYNGFLQSGVANEDESLLFKSADIVACYDLLEHIVNPHQGFIQAVNAVLKTGGHLCIRIPEGNEPELHLVDHVNHFSFSSLKNFLSHFGFEYVERPEGKRYSGTFHEPQSEFHTDIHPNDVTEKAKHPLNTRRIENMTVYFRKTRDCDYSILDKYKISQSEKISMKNV</sequence>
<proteinExistence type="predicted"/>
<dbReference type="Pfam" id="PF13489">
    <property type="entry name" value="Methyltransf_23"/>
    <property type="match status" value="1"/>
</dbReference>
<accession>A0A5E4PDF0</accession>
<keyword evidence="3" id="KW-1185">Reference proteome</keyword>
<organism evidence="2 3">
    <name type="scientific">Aquicella siphonis</name>
    <dbReference type="NCBI Taxonomy" id="254247"/>
    <lineage>
        <taxon>Bacteria</taxon>
        <taxon>Pseudomonadati</taxon>
        <taxon>Pseudomonadota</taxon>
        <taxon>Gammaproteobacteria</taxon>
        <taxon>Legionellales</taxon>
        <taxon>Coxiellaceae</taxon>
        <taxon>Aquicella</taxon>
    </lineage>
</organism>
<keyword evidence="2" id="KW-0489">Methyltransferase</keyword>
<name>A0A5E4PDF0_9COXI</name>
<dbReference type="RefSeq" id="WP_148337778.1">
    <property type="nucleotide sequence ID" value="NZ_LR699119.1"/>
</dbReference>
<evidence type="ECO:0000313" key="2">
    <source>
        <dbReference type="EMBL" id="VVC74930.1"/>
    </source>
</evidence>
<feature type="coiled-coil region" evidence="1">
    <location>
        <begin position="5"/>
        <end position="89"/>
    </location>
</feature>
<evidence type="ECO:0000313" key="3">
    <source>
        <dbReference type="Proteomes" id="UP000324194"/>
    </source>
</evidence>
<dbReference type="SUPFAM" id="SSF53335">
    <property type="entry name" value="S-adenosyl-L-methionine-dependent methyltransferases"/>
    <property type="match status" value="1"/>
</dbReference>
<dbReference type="PANTHER" id="PTHR43861:SF5">
    <property type="entry name" value="BLL5978 PROTEIN"/>
    <property type="match status" value="1"/>
</dbReference>
<reference evidence="2 3" key="1">
    <citation type="submission" date="2019-08" db="EMBL/GenBank/DDBJ databases">
        <authorList>
            <person name="Guy L."/>
        </authorList>
    </citation>
    <scope>NUCLEOTIDE SEQUENCE [LARGE SCALE GENOMIC DNA]</scope>
    <source>
        <strain evidence="2 3">SGT-108</strain>
    </source>
</reference>
<protein>
    <submittedName>
        <fullName evidence="2">Ubiquinone biosynthesis O-methyltransferase</fullName>
    </submittedName>
</protein>
<dbReference type="InterPro" id="IPR029063">
    <property type="entry name" value="SAM-dependent_MTases_sf"/>
</dbReference>
<dbReference type="Gene3D" id="3.40.50.150">
    <property type="entry name" value="Vaccinia Virus protein VP39"/>
    <property type="match status" value="1"/>
</dbReference>